<feature type="binding site" evidence="5">
    <location>
        <position position="156"/>
    </location>
    <ligand>
        <name>phosphoenolpyruvate</name>
        <dbReference type="ChEBI" id="CHEBI:58702"/>
    </ligand>
</feature>
<dbReference type="RefSeq" id="WP_345482474.1">
    <property type="nucleotide sequence ID" value="NZ_BAABLP010000010.1"/>
</dbReference>
<comment type="pathway">
    <text evidence="5">Cofactor biosynthesis; coenzyme F420 biosynthesis.</text>
</comment>
<comment type="similarity">
    <text evidence="5">Belongs to the CofC family.</text>
</comment>
<evidence type="ECO:0000256" key="4">
    <source>
        <dbReference type="ARBA" id="ARBA00023134"/>
    </source>
</evidence>
<evidence type="ECO:0000313" key="7">
    <source>
        <dbReference type="EMBL" id="GAA4757208.1"/>
    </source>
</evidence>
<dbReference type="Gene3D" id="3.90.550.10">
    <property type="entry name" value="Spore Coat Polysaccharide Biosynthesis Protein SpsA, Chain A"/>
    <property type="match status" value="1"/>
</dbReference>
<organism evidence="7 8">
    <name type="scientific">Amnibacterium soli</name>
    <dbReference type="NCBI Taxonomy" id="1282736"/>
    <lineage>
        <taxon>Bacteria</taxon>
        <taxon>Bacillati</taxon>
        <taxon>Actinomycetota</taxon>
        <taxon>Actinomycetes</taxon>
        <taxon>Micrococcales</taxon>
        <taxon>Microbacteriaceae</taxon>
        <taxon>Amnibacterium</taxon>
    </lineage>
</organism>
<keyword evidence="4 5" id="KW-0342">GTP-binding</keyword>
<dbReference type="InterPro" id="IPR002835">
    <property type="entry name" value="CofC"/>
</dbReference>
<dbReference type="HAMAP" id="MF_02114">
    <property type="entry name" value="CofC"/>
    <property type="match status" value="1"/>
</dbReference>
<keyword evidence="8" id="KW-1185">Reference proteome</keyword>
<reference evidence="8" key="1">
    <citation type="journal article" date="2019" name="Int. J. Syst. Evol. Microbiol.">
        <title>The Global Catalogue of Microorganisms (GCM) 10K type strain sequencing project: providing services to taxonomists for standard genome sequencing and annotation.</title>
        <authorList>
            <consortium name="The Broad Institute Genomics Platform"/>
            <consortium name="The Broad Institute Genome Sequencing Center for Infectious Disease"/>
            <person name="Wu L."/>
            <person name="Ma J."/>
        </authorList>
    </citation>
    <scope>NUCLEOTIDE SEQUENCE [LARGE SCALE GENOMIC DNA]</scope>
    <source>
        <strain evidence="8">JCM 19015</strain>
    </source>
</reference>
<comment type="caution">
    <text evidence="7">The sequence shown here is derived from an EMBL/GenBank/DDBJ whole genome shotgun (WGS) entry which is preliminary data.</text>
</comment>
<sequence length="241" mass="25645">MIDWVVLVPIKRFSDGKRRLGDRPERPALAEAFARDTLDAVAASQHVRMLLVVTDDPQLVDDLGLPVAVTVVTQQAPGLNNAIATGLRVANDRWPEFGQAVLTGDLPALTPEDLERTLEIAEEIPLGVVADAPGTGTVLLTGQPGMPLLPAFGVGSAMRHRDLGHRLIRGTERLRRDVDTPEDLEIAMRLGVGRHTSAVLASMQLQAGFGAVPVPARGTLRRGPYRPGKATEATGPGTATT</sequence>
<feature type="binding site" evidence="5">
    <location>
        <position position="153"/>
    </location>
    <ligand>
        <name>phosphoenolpyruvate</name>
        <dbReference type="ChEBI" id="CHEBI:58702"/>
    </ligand>
</feature>
<name>A0ABP8ZHW3_9MICO</name>
<dbReference type="PANTHER" id="PTHR40392">
    <property type="entry name" value="2-PHOSPHO-L-LACTATE GUANYLYLTRANSFERASE"/>
    <property type="match status" value="1"/>
</dbReference>
<feature type="region of interest" description="Disordered" evidence="6">
    <location>
        <begin position="218"/>
        <end position="241"/>
    </location>
</feature>
<dbReference type="PANTHER" id="PTHR40392:SF1">
    <property type="entry name" value="2-PHOSPHO-L-LACTATE GUANYLYLTRANSFERASE"/>
    <property type="match status" value="1"/>
</dbReference>
<dbReference type="GO" id="GO:0016779">
    <property type="term" value="F:nucleotidyltransferase activity"/>
    <property type="evidence" value="ECO:0007669"/>
    <property type="project" value="UniProtKB-KW"/>
</dbReference>
<evidence type="ECO:0000256" key="1">
    <source>
        <dbReference type="ARBA" id="ARBA00022679"/>
    </source>
</evidence>
<dbReference type="Pfam" id="PF01983">
    <property type="entry name" value="CofC"/>
    <property type="match status" value="1"/>
</dbReference>
<accession>A0ABP8ZHW3</accession>
<evidence type="ECO:0000256" key="5">
    <source>
        <dbReference type="HAMAP-Rule" id="MF_02114"/>
    </source>
</evidence>
<evidence type="ECO:0000256" key="2">
    <source>
        <dbReference type="ARBA" id="ARBA00022695"/>
    </source>
</evidence>
<protein>
    <recommendedName>
        <fullName evidence="5">Phosphoenolpyruvate guanylyltransferase</fullName>
        <shortName evidence="5">PEP guanylyltransferase</shortName>
        <ecNumber evidence="5">2.7.7.105</ecNumber>
    </recommendedName>
</protein>
<dbReference type="InterPro" id="IPR029044">
    <property type="entry name" value="Nucleotide-diphossugar_trans"/>
</dbReference>
<evidence type="ECO:0000256" key="6">
    <source>
        <dbReference type="SAM" id="MobiDB-lite"/>
    </source>
</evidence>
<dbReference type="EC" id="2.7.7.105" evidence="5"/>
<keyword evidence="3 5" id="KW-0547">Nucleotide-binding</keyword>
<feature type="binding site" evidence="5">
    <location>
        <position position="137"/>
    </location>
    <ligand>
        <name>phosphoenolpyruvate</name>
        <dbReference type="ChEBI" id="CHEBI:58702"/>
    </ligand>
</feature>
<keyword evidence="2 5" id="KW-0548">Nucleotidyltransferase</keyword>
<evidence type="ECO:0000313" key="8">
    <source>
        <dbReference type="Proteomes" id="UP001500121"/>
    </source>
</evidence>
<comment type="function">
    <text evidence="5">Guanylyltransferase that catalyzes the activation of phosphoenolpyruvate (PEP) as enolpyruvoyl-2-diphospho-5'-guanosine, via the condensation of PEP with GTP. It is involved in the biosynthesis of coenzyme F420, a hydride carrier cofactor.</text>
</comment>
<evidence type="ECO:0000256" key="3">
    <source>
        <dbReference type="ARBA" id="ARBA00022741"/>
    </source>
</evidence>
<keyword evidence="1 5" id="KW-0808">Transferase</keyword>
<comment type="catalytic activity">
    <reaction evidence="5">
        <text>phosphoenolpyruvate + GTP + H(+) = enolpyruvoyl-2-diphospho-5'-guanosine + diphosphate</text>
        <dbReference type="Rhea" id="RHEA:30519"/>
        <dbReference type="ChEBI" id="CHEBI:15378"/>
        <dbReference type="ChEBI" id="CHEBI:33019"/>
        <dbReference type="ChEBI" id="CHEBI:37565"/>
        <dbReference type="ChEBI" id="CHEBI:58702"/>
        <dbReference type="ChEBI" id="CHEBI:143701"/>
        <dbReference type="EC" id="2.7.7.105"/>
    </reaction>
</comment>
<feature type="compositionally biased region" description="Low complexity" evidence="6">
    <location>
        <begin position="228"/>
        <end position="241"/>
    </location>
</feature>
<dbReference type="Proteomes" id="UP001500121">
    <property type="component" value="Unassembled WGS sequence"/>
</dbReference>
<dbReference type="SUPFAM" id="SSF53448">
    <property type="entry name" value="Nucleotide-diphospho-sugar transferases"/>
    <property type="match status" value="1"/>
</dbReference>
<proteinExistence type="inferred from homology"/>
<dbReference type="NCBIfam" id="TIGR03552">
    <property type="entry name" value="F420_cofC"/>
    <property type="match status" value="1"/>
</dbReference>
<dbReference type="EMBL" id="BAABLP010000010">
    <property type="protein sequence ID" value="GAA4757208.1"/>
    <property type="molecule type" value="Genomic_DNA"/>
</dbReference>
<gene>
    <name evidence="7" type="primary">cofC</name>
    <name evidence="5" type="synonym">fbiD</name>
    <name evidence="7" type="ORF">GCM10025783_33260</name>
</gene>